<proteinExistence type="predicted"/>
<dbReference type="AlphaFoldDB" id="A0A226XAE9"/>
<protein>
    <submittedName>
        <fullName evidence="2">Uncharacterized protein</fullName>
    </submittedName>
</protein>
<sequence>MLYSPDPSQCARSRLHGSAPSSEHDSLCSGSYAVWLVSMA</sequence>
<feature type="region of interest" description="Disordered" evidence="1">
    <location>
        <begin position="1"/>
        <end position="27"/>
    </location>
</feature>
<feature type="compositionally biased region" description="Polar residues" evidence="1">
    <location>
        <begin position="1"/>
        <end position="11"/>
    </location>
</feature>
<evidence type="ECO:0000313" key="2">
    <source>
        <dbReference type="EMBL" id="OXC80472.1"/>
    </source>
</evidence>
<accession>A0A226XAE9</accession>
<comment type="caution">
    <text evidence="2">The sequence shown here is derived from an EMBL/GenBank/DDBJ whole genome shotgun (WGS) entry which is preliminary data.</text>
</comment>
<evidence type="ECO:0000256" key="1">
    <source>
        <dbReference type="SAM" id="MobiDB-lite"/>
    </source>
</evidence>
<gene>
    <name evidence="2" type="ORF">BSU04_01650</name>
</gene>
<reference evidence="3" key="1">
    <citation type="submission" date="2017-01" db="EMBL/GenBank/DDBJ databases">
        <title>Genome Analysis of Deinococcus marmoris KOPRI26562.</title>
        <authorList>
            <person name="Kim J.H."/>
            <person name="Oh H.-M."/>
        </authorList>
    </citation>
    <scope>NUCLEOTIDE SEQUENCE [LARGE SCALE GENOMIC DNA]</scope>
    <source>
        <strain evidence="3">PAMC 26633</strain>
    </source>
</reference>
<dbReference type="EMBL" id="MTHB01000014">
    <property type="protein sequence ID" value="OXC80472.1"/>
    <property type="molecule type" value="Genomic_DNA"/>
</dbReference>
<name>A0A226XAE9_CABSO</name>
<evidence type="ECO:0000313" key="3">
    <source>
        <dbReference type="Proteomes" id="UP000214720"/>
    </source>
</evidence>
<organism evidence="2 3">
    <name type="scientific">Caballeronia sordidicola</name>
    <name type="common">Burkholderia sordidicola</name>
    <dbReference type="NCBI Taxonomy" id="196367"/>
    <lineage>
        <taxon>Bacteria</taxon>
        <taxon>Pseudomonadati</taxon>
        <taxon>Pseudomonadota</taxon>
        <taxon>Betaproteobacteria</taxon>
        <taxon>Burkholderiales</taxon>
        <taxon>Burkholderiaceae</taxon>
        <taxon>Caballeronia</taxon>
    </lineage>
</organism>
<dbReference type="Proteomes" id="UP000214720">
    <property type="component" value="Unassembled WGS sequence"/>
</dbReference>